<feature type="region of interest" description="Disordered" evidence="1">
    <location>
        <begin position="114"/>
        <end position="147"/>
    </location>
</feature>
<dbReference type="OrthoDB" id="42753at2759"/>
<dbReference type="EMBL" id="JAGRRH010000035">
    <property type="protein sequence ID" value="KAG7339363.1"/>
    <property type="molecule type" value="Genomic_DNA"/>
</dbReference>
<protein>
    <submittedName>
        <fullName evidence="2">Uncharacterized protein</fullName>
    </submittedName>
</protein>
<evidence type="ECO:0000313" key="3">
    <source>
        <dbReference type="EMBL" id="KAG7340113.1"/>
    </source>
</evidence>
<reference evidence="2" key="2">
    <citation type="submission" date="2021-04" db="EMBL/GenBank/DDBJ databases">
        <authorList>
            <person name="Podell S."/>
        </authorList>
    </citation>
    <scope>NUCLEOTIDE SEQUENCE</scope>
    <source>
        <strain evidence="2">Hildebrandi</strain>
    </source>
</reference>
<evidence type="ECO:0000256" key="1">
    <source>
        <dbReference type="SAM" id="MobiDB-lite"/>
    </source>
</evidence>
<feature type="compositionally biased region" description="Polar residues" evidence="1">
    <location>
        <begin position="882"/>
        <end position="897"/>
    </location>
</feature>
<organism evidence="2 4">
    <name type="scientific">Nitzschia inconspicua</name>
    <dbReference type="NCBI Taxonomy" id="303405"/>
    <lineage>
        <taxon>Eukaryota</taxon>
        <taxon>Sar</taxon>
        <taxon>Stramenopiles</taxon>
        <taxon>Ochrophyta</taxon>
        <taxon>Bacillariophyta</taxon>
        <taxon>Bacillariophyceae</taxon>
        <taxon>Bacillariophycidae</taxon>
        <taxon>Bacillariales</taxon>
        <taxon>Bacillariaceae</taxon>
        <taxon>Nitzschia</taxon>
    </lineage>
</organism>
<evidence type="ECO:0000313" key="4">
    <source>
        <dbReference type="Proteomes" id="UP000693970"/>
    </source>
</evidence>
<feature type="compositionally biased region" description="Polar residues" evidence="1">
    <location>
        <begin position="138"/>
        <end position="147"/>
    </location>
</feature>
<feature type="region of interest" description="Disordered" evidence="1">
    <location>
        <begin position="1"/>
        <end position="30"/>
    </location>
</feature>
<dbReference type="EMBL" id="JAGRRH010000028">
    <property type="protein sequence ID" value="KAG7340113.1"/>
    <property type="molecule type" value="Genomic_DNA"/>
</dbReference>
<evidence type="ECO:0000313" key="2">
    <source>
        <dbReference type="EMBL" id="KAG7339363.1"/>
    </source>
</evidence>
<comment type="caution">
    <text evidence="2">The sequence shown here is derived from an EMBL/GenBank/DDBJ whole genome shotgun (WGS) entry which is preliminary data.</text>
</comment>
<proteinExistence type="predicted"/>
<accession>A0A9K3KAK5</accession>
<feature type="compositionally biased region" description="Low complexity" evidence="1">
    <location>
        <begin position="114"/>
        <end position="126"/>
    </location>
</feature>
<feature type="region of interest" description="Disordered" evidence="1">
    <location>
        <begin position="880"/>
        <end position="963"/>
    </location>
</feature>
<feature type="compositionally biased region" description="Basic and acidic residues" evidence="1">
    <location>
        <begin position="922"/>
        <end position="934"/>
    </location>
</feature>
<reference evidence="2" key="1">
    <citation type="journal article" date="2021" name="Sci. Rep.">
        <title>Diploid genomic architecture of Nitzschia inconspicua, an elite biomass production diatom.</title>
        <authorList>
            <person name="Oliver A."/>
            <person name="Podell S."/>
            <person name="Pinowska A."/>
            <person name="Traller J.C."/>
            <person name="Smith S.R."/>
            <person name="McClure R."/>
            <person name="Beliaev A."/>
            <person name="Bohutskyi P."/>
            <person name="Hill E.A."/>
            <person name="Rabines A."/>
            <person name="Zheng H."/>
            <person name="Allen L.Z."/>
            <person name="Kuo A."/>
            <person name="Grigoriev I.V."/>
            <person name="Allen A.E."/>
            <person name="Hazlebeck D."/>
            <person name="Allen E.E."/>
        </authorList>
    </citation>
    <scope>NUCLEOTIDE SEQUENCE</scope>
    <source>
        <strain evidence="2">Hildebrandi</strain>
    </source>
</reference>
<sequence>MPLTLPFLTSDGIQPPVPDGEKSSGNNGNKIDASGLVDETVHSADTIGSHPRRLLSLVRSLDKKNGTAMKDDEYEIKIQETVDLLNHLIAVYSRCGLLQGNTCKAQQILSSSSSSSTTLLEGSNNQKRNHKKQKKHGSNTTTTNELQIKNDSAAMGNSSSQSLPDETLIFTAILRVLPSSQDDMTSAIPQDDYFLMIGLVCELCVAITQHVRLDDEPHTCSLAVYELLAQHGKSILTGLVAAIQRVEVHASLREPANGTTSATKTTKSPCFTLLPAWDDDLYAQPLHSAFKAASVLVCLFGTKLSRSTALLQDLQALSLRFLTISNDLVQETAAKLMACLTLTGGTDGMTPSDLWNIQFSGALTTLSSVLDTVAPLADNHQKTSRQSSAVTNGTCVQLNAMLKDWIQFVRQEVADQSSRLQCFYRFSAGIVKLINALLLRPNLSGSNSSTLMLVGTQIDVQAILELVEAMVSFPLSAESVYYKTQRRMRDEVLENGLLSPRILASQVSNHIKLMGLEILESCLASVRGPQLIPYARRIIRIGYASILTSCSSYVRNVMDPTNVTQLQSKKRRWLHRSIATRSRSIQMFGKIVLLFGYDDPGKSAGRSRQPSTLTTDCDRAIALIAGCVIEQMNNKKEENEVDYDWGTDEECAKLIEVSFESLRAAVTSFAGFLPILVRKLIESAVTSSLFLCSDGVQNSNPLMSLSSLKVEILNLGLSCATTPWNDGTSSPLTTALVKAAKQLEIDSDATVCKAARAVLCVCDTLQIPRAPALLYISRVAEAQGDILDASTIEEKLAVAKEDAVRERIKEEKKEQLKAKSAIDLKRKLKHTKNSEADLKRSKVFQTGTEGLMDTSTGMIGPGATLQSIAAPVRIDTGKIATGSETQGTDGVTASSGANGLVQASGGTSSEGDVEPMQNFVEADTKVNDEDKAIRGADSTGQDEEDADLPDIFAGGGPDVDDEM</sequence>
<gene>
    <name evidence="3" type="ORF">IV203_006517</name>
    <name evidence="2" type="ORF">IV203_006616</name>
</gene>
<feature type="compositionally biased region" description="Basic residues" evidence="1">
    <location>
        <begin position="127"/>
        <end position="137"/>
    </location>
</feature>
<dbReference type="Proteomes" id="UP000693970">
    <property type="component" value="Unassembled WGS sequence"/>
</dbReference>
<keyword evidence="4" id="KW-1185">Reference proteome</keyword>
<dbReference type="AlphaFoldDB" id="A0A9K3KAK5"/>
<name>A0A9K3KAK5_9STRA</name>